<evidence type="ECO:0000313" key="2">
    <source>
        <dbReference type="Proteomes" id="UP000186917"/>
    </source>
</evidence>
<protein>
    <submittedName>
        <fullName evidence="1">Uncharacterized protein</fullName>
    </submittedName>
</protein>
<evidence type="ECO:0000313" key="1">
    <source>
        <dbReference type="EMBL" id="SIT25217.1"/>
    </source>
</evidence>
<dbReference type="OrthoDB" id="672136at2"/>
<keyword evidence="2" id="KW-1185">Reference proteome</keyword>
<reference evidence="2" key="1">
    <citation type="submission" date="2017-01" db="EMBL/GenBank/DDBJ databases">
        <authorList>
            <person name="Varghese N."/>
            <person name="Submissions S."/>
        </authorList>
    </citation>
    <scope>NUCLEOTIDE SEQUENCE [LARGE SCALE GENOMIC DNA]</scope>
    <source>
        <strain evidence="2">DSM 21054</strain>
    </source>
</reference>
<accession>A0A1N7QRU2</accession>
<dbReference type="Proteomes" id="UP000186917">
    <property type="component" value="Unassembled WGS sequence"/>
</dbReference>
<dbReference type="RefSeq" id="WP_076380457.1">
    <property type="nucleotide sequence ID" value="NZ_FTOR01000006.1"/>
</dbReference>
<dbReference type="EMBL" id="FTOR01000006">
    <property type="protein sequence ID" value="SIT25217.1"/>
    <property type="molecule type" value="Genomic_DNA"/>
</dbReference>
<dbReference type="STRING" id="477680.SAMN05421788_106262"/>
<organism evidence="1 2">
    <name type="scientific">Filimonas lacunae</name>
    <dbReference type="NCBI Taxonomy" id="477680"/>
    <lineage>
        <taxon>Bacteria</taxon>
        <taxon>Pseudomonadati</taxon>
        <taxon>Bacteroidota</taxon>
        <taxon>Chitinophagia</taxon>
        <taxon>Chitinophagales</taxon>
        <taxon>Chitinophagaceae</taxon>
        <taxon>Filimonas</taxon>
    </lineage>
</organism>
<name>A0A1N7QRU2_9BACT</name>
<gene>
    <name evidence="1" type="ORF">SAMN05421788_106262</name>
</gene>
<dbReference type="AlphaFoldDB" id="A0A1N7QRU2"/>
<proteinExistence type="predicted"/>
<sequence length="142" mass="16018">MGNTFESILTDLKLFVEEPLPTISRVLTCGKNLTDWSDGRLKSISQILLNAVVIPRSEFELRLERIQHQIEADLNKESIVKTLSYYFDDAEAMKSVTIQLAKHYGSDLNPAEVVNDMTSYSGKSQETIGFLLVTIIESHILQ</sequence>